<feature type="domain" description="SLH" evidence="3">
    <location>
        <begin position="773"/>
        <end position="831"/>
    </location>
</feature>
<protein>
    <submittedName>
        <fullName evidence="4">S-layer homology domain-containing protein</fullName>
    </submittedName>
</protein>
<dbReference type="InterPro" id="IPR051465">
    <property type="entry name" value="Cell_Envelope_Struct_Comp"/>
</dbReference>
<name>A0A974GWS4_SEDHY</name>
<evidence type="ECO:0000259" key="3">
    <source>
        <dbReference type="PROSITE" id="PS51272"/>
    </source>
</evidence>
<feature type="region of interest" description="Disordered" evidence="1">
    <location>
        <begin position="609"/>
        <end position="647"/>
    </location>
</feature>
<keyword evidence="2" id="KW-0732">Signal</keyword>
<organism evidence="4 5">
    <name type="scientific">Sedimentibacter hydroxybenzoicus DSM 7310</name>
    <dbReference type="NCBI Taxonomy" id="1123245"/>
    <lineage>
        <taxon>Bacteria</taxon>
        <taxon>Bacillati</taxon>
        <taxon>Bacillota</taxon>
        <taxon>Tissierellia</taxon>
        <taxon>Sedimentibacter</taxon>
    </lineage>
</organism>
<dbReference type="Pfam" id="PF00395">
    <property type="entry name" value="SLH"/>
    <property type="match status" value="3"/>
</dbReference>
<dbReference type="PROSITE" id="PS51272">
    <property type="entry name" value="SLH"/>
    <property type="match status" value="3"/>
</dbReference>
<feature type="domain" description="SLH" evidence="3">
    <location>
        <begin position="646"/>
        <end position="706"/>
    </location>
</feature>
<feature type="domain" description="SLH" evidence="3">
    <location>
        <begin position="707"/>
        <end position="770"/>
    </location>
</feature>
<comment type="caution">
    <text evidence="4">The sequence shown here is derived from an EMBL/GenBank/DDBJ whole genome shotgun (WGS) entry which is preliminary data.</text>
</comment>
<dbReference type="RefSeq" id="WP_179238503.1">
    <property type="nucleotide sequence ID" value="NZ_JACBNQ010000013.1"/>
</dbReference>
<evidence type="ECO:0000313" key="5">
    <source>
        <dbReference type="Proteomes" id="UP000611629"/>
    </source>
</evidence>
<keyword evidence="5" id="KW-1185">Reference proteome</keyword>
<proteinExistence type="predicted"/>
<reference evidence="4" key="1">
    <citation type="submission" date="2020-07" db="EMBL/GenBank/DDBJ databases">
        <title>Genomic analysis of a strain of Sedimentibacter Hydroxybenzoicus DSM7310.</title>
        <authorList>
            <person name="Ma S."/>
        </authorList>
    </citation>
    <scope>NUCLEOTIDE SEQUENCE</scope>
    <source>
        <strain evidence="4">DSM 7310</strain>
    </source>
</reference>
<dbReference type="AlphaFoldDB" id="A0A974GWS4"/>
<evidence type="ECO:0000256" key="2">
    <source>
        <dbReference type="SAM" id="SignalP"/>
    </source>
</evidence>
<sequence>MKQTRKRISIILAVCMLITMLPVTAYAETGKSDDTITQTVKPYVISTLTTGAAITVGTQEGVLYEGVESADNEMFSHVTYRLETENIGEGTYNATVDNLPTGVSMKGTTVNIDYEGKGTFELAGNTATAAGTTEGLTLTIKGGSLPEDGVKSGPFELTIIDKEFMETIMELFIKSLEIQIPYEIIGFLHDKSKAYVEVEDEDDFEAAIEDALEEFMETGEKFKDYFDDESLISKYLKNLDGLIVIIDELLEEYKDASDKLADAAKPFFKDEAWEYAQLKYEVVLLSMRINVGLQSGKIDENAFDEIENKIKSAFTEISTKYNITDDEDAISNGNWETLVAFYTEVYDFLYGVLEEYGIVGGITKEYYGLTVGGVRVSSENCGNIKGKGIDGSGTVSYNPHTKTLTLDNAEIAVIDNPTDGYYIGAAIEVYGGIENLTIELKGSSQIGNKPADQGESEDYTVYYGIISDNNITVQGSGSLTIYDRAQGISAENITIDAKGTITIMEHGEDKSCCLKAGGTLEIKNGTLELSSIVSNCLYGDEIIISGGTITAESFDEWDVELYAFNTAPTFASGYKYKVYAGEDKDSAKEVTNHTAATFTTSKYVKIVPVTSGGKDDDDDNGGGRDKDTSPATPTVPTPPAETSKKPVEQVLNDVGTHWALDSIRFVYNRGIMTGTSAEQFSPDARMNRGMLITALGRLAGINALDFTSGSFNDVDMSSYYGSYAEWSLRSNITMGTGNNSFSPDNPVTREELAVILVNFAKAMRYYLPSGEGAQSFADGSTISPWAMEAIEIMRSANIMQGDPDNNFNPKAPATRAEIAAVLQRFIEYMGL</sequence>
<gene>
    <name evidence="4" type="ORF">HZF24_11690</name>
</gene>
<dbReference type="PANTHER" id="PTHR43308">
    <property type="entry name" value="OUTER MEMBRANE PROTEIN ALPHA-RELATED"/>
    <property type="match status" value="1"/>
</dbReference>
<accession>A0A974GWS4</accession>
<feature type="signal peptide" evidence="2">
    <location>
        <begin position="1"/>
        <end position="27"/>
    </location>
</feature>
<dbReference type="InterPro" id="IPR001119">
    <property type="entry name" value="SLH_dom"/>
</dbReference>
<dbReference type="Proteomes" id="UP000611629">
    <property type="component" value="Unassembled WGS sequence"/>
</dbReference>
<evidence type="ECO:0000313" key="4">
    <source>
        <dbReference type="EMBL" id="NYB74799.1"/>
    </source>
</evidence>
<dbReference type="PANTHER" id="PTHR43308:SF5">
    <property type="entry name" value="S-LAYER PROTEIN _ PEPTIDOGLYCAN ENDO-BETA-N-ACETYLGLUCOSAMINIDASE"/>
    <property type="match status" value="1"/>
</dbReference>
<evidence type="ECO:0000256" key="1">
    <source>
        <dbReference type="SAM" id="MobiDB-lite"/>
    </source>
</evidence>
<dbReference type="EMBL" id="JACBNQ010000013">
    <property type="protein sequence ID" value="NYB74799.1"/>
    <property type="molecule type" value="Genomic_DNA"/>
</dbReference>
<feature type="chain" id="PRO_5037193056" evidence="2">
    <location>
        <begin position="28"/>
        <end position="831"/>
    </location>
</feature>